<dbReference type="AlphaFoldDB" id="A0A972FS21"/>
<name>A0A972FS21_9FLAO</name>
<dbReference type="EMBL" id="JAAMPU010000077">
    <property type="protein sequence ID" value="NMH26480.1"/>
    <property type="molecule type" value="Genomic_DNA"/>
</dbReference>
<evidence type="ECO:0000313" key="2">
    <source>
        <dbReference type="Proteomes" id="UP000712080"/>
    </source>
</evidence>
<organism evidence="1 2">
    <name type="scientific">Flavobacterium silvaticum</name>
    <dbReference type="NCBI Taxonomy" id="1852020"/>
    <lineage>
        <taxon>Bacteria</taxon>
        <taxon>Pseudomonadati</taxon>
        <taxon>Bacteroidota</taxon>
        <taxon>Flavobacteriia</taxon>
        <taxon>Flavobacteriales</taxon>
        <taxon>Flavobacteriaceae</taxon>
        <taxon>Flavobacterium</taxon>
    </lineage>
</organism>
<gene>
    <name evidence="1" type="ORF">G6047_00415</name>
</gene>
<evidence type="ECO:0000313" key="1">
    <source>
        <dbReference type="EMBL" id="NMH26480.1"/>
    </source>
</evidence>
<accession>A0A972FS21</accession>
<dbReference type="Proteomes" id="UP000712080">
    <property type="component" value="Unassembled WGS sequence"/>
</dbReference>
<reference evidence="1" key="1">
    <citation type="submission" date="2020-02" db="EMBL/GenBank/DDBJ databases">
        <title>Flavobacterium sp. genome.</title>
        <authorList>
            <person name="Jung H.S."/>
            <person name="Baek J.H."/>
            <person name="Jeon C.O."/>
        </authorList>
    </citation>
    <scope>NUCLEOTIDE SEQUENCE</scope>
    <source>
        <strain evidence="1">SE-s28</strain>
    </source>
</reference>
<keyword evidence="2" id="KW-1185">Reference proteome</keyword>
<dbReference type="RefSeq" id="WP_169525344.1">
    <property type="nucleotide sequence ID" value="NZ_JAAMPU010000077.1"/>
</dbReference>
<sequence>MNHVLFEIESNLEIWELIDMNFDFIFIHKFNPHEIIEWWKTDLKINLENELQDVEVRNMVFDIRTSLKKLQEILKLESNQLTIYQFDKPISNTLIIENLPQSNLESILKENGLKHRIDINFEVVQISSFDIQFIERIKEHKLFKLKITNWNNRFGDKPNA</sequence>
<proteinExistence type="predicted"/>
<comment type="caution">
    <text evidence="1">The sequence shown here is derived from an EMBL/GenBank/DDBJ whole genome shotgun (WGS) entry which is preliminary data.</text>
</comment>
<protein>
    <submittedName>
        <fullName evidence="1">Uncharacterized protein</fullName>
    </submittedName>
</protein>